<dbReference type="PROSITE" id="PS50863">
    <property type="entry name" value="B3"/>
    <property type="match status" value="1"/>
</dbReference>
<dbReference type="InterPro" id="IPR044837">
    <property type="entry name" value="REM16-like"/>
</dbReference>
<gene>
    <name evidence="8" type="ORF">M0R45_007825</name>
</gene>
<evidence type="ECO:0000259" key="7">
    <source>
        <dbReference type="PROSITE" id="PS50863"/>
    </source>
</evidence>
<dbReference type="EMBL" id="JBEDUW010000002">
    <property type="protein sequence ID" value="KAK9942140.1"/>
    <property type="molecule type" value="Genomic_DNA"/>
</dbReference>
<evidence type="ECO:0000256" key="5">
    <source>
        <dbReference type="ARBA" id="ARBA00023242"/>
    </source>
</evidence>
<keyword evidence="5" id="KW-0539">Nucleus</keyword>
<comment type="subcellular location">
    <subcellularLocation>
        <location evidence="1">Nucleus</location>
    </subcellularLocation>
</comment>
<keyword evidence="4" id="KW-0804">Transcription</keyword>
<organism evidence="8 9">
    <name type="scientific">Rubus argutus</name>
    <name type="common">Southern blackberry</name>
    <dbReference type="NCBI Taxonomy" id="59490"/>
    <lineage>
        <taxon>Eukaryota</taxon>
        <taxon>Viridiplantae</taxon>
        <taxon>Streptophyta</taxon>
        <taxon>Embryophyta</taxon>
        <taxon>Tracheophyta</taxon>
        <taxon>Spermatophyta</taxon>
        <taxon>Magnoliopsida</taxon>
        <taxon>eudicotyledons</taxon>
        <taxon>Gunneridae</taxon>
        <taxon>Pentapetalae</taxon>
        <taxon>rosids</taxon>
        <taxon>fabids</taxon>
        <taxon>Rosales</taxon>
        <taxon>Rosaceae</taxon>
        <taxon>Rosoideae</taxon>
        <taxon>Rosoideae incertae sedis</taxon>
        <taxon>Rubus</taxon>
    </lineage>
</organism>
<evidence type="ECO:0000256" key="2">
    <source>
        <dbReference type="ARBA" id="ARBA00023015"/>
    </source>
</evidence>
<protein>
    <recommendedName>
        <fullName evidence="7">TF-B3 domain-containing protein</fullName>
    </recommendedName>
</protein>
<keyword evidence="9" id="KW-1185">Reference proteome</keyword>
<evidence type="ECO:0000313" key="8">
    <source>
        <dbReference type="EMBL" id="KAK9942140.1"/>
    </source>
</evidence>
<evidence type="ECO:0000256" key="6">
    <source>
        <dbReference type="SAM" id="MobiDB-lite"/>
    </source>
</evidence>
<keyword evidence="2" id="KW-0805">Transcription regulation</keyword>
<dbReference type="Proteomes" id="UP001457282">
    <property type="component" value="Unassembled WGS sequence"/>
</dbReference>
<dbReference type="Gene3D" id="2.40.330.10">
    <property type="entry name" value="DNA-binding pseudobarrel domain"/>
    <property type="match status" value="1"/>
</dbReference>
<dbReference type="GO" id="GO:0005634">
    <property type="term" value="C:nucleus"/>
    <property type="evidence" value="ECO:0007669"/>
    <property type="project" value="UniProtKB-SubCell"/>
</dbReference>
<evidence type="ECO:0000313" key="9">
    <source>
        <dbReference type="Proteomes" id="UP001457282"/>
    </source>
</evidence>
<accession>A0AAW1XZH7</accession>
<feature type="compositionally biased region" description="Acidic residues" evidence="6">
    <location>
        <begin position="294"/>
        <end position="305"/>
    </location>
</feature>
<feature type="region of interest" description="Disordered" evidence="6">
    <location>
        <begin position="294"/>
        <end position="313"/>
    </location>
</feature>
<evidence type="ECO:0000256" key="4">
    <source>
        <dbReference type="ARBA" id="ARBA00023163"/>
    </source>
</evidence>
<dbReference type="PANTHER" id="PTHR31391:SF135">
    <property type="entry name" value="B3 DOMAIN-CONTAINING PROTEIN OS01G0234100-LIKE ISOFORM X1"/>
    <property type="match status" value="1"/>
</dbReference>
<reference evidence="8 9" key="1">
    <citation type="journal article" date="2023" name="G3 (Bethesda)">
        <title>A chromosome-length genome assembly and annotation of blackberry (Rubus argutus, cv. 'Hillquist').</title>
        <authorList>
            <person name="Bruna T."/>
            <person name="Aryal R."/>
            <person name="Dudchenko O."/>
            <person name="Sargent D.J."/>
            <person name="Mead D."/>
            <person name="Buti M."/>
            <person name="Cavallini A."/>
            <person name="Hytonen T."/>
            <person name="Andres J."/>
            <person name="Pham M."/>
            <person name="Weisz D."/>
            <person name="Mascagni F."/>
            <person name="Usai G."/>
            <person name="Natali L."/>
            <person name="Bassil N."/>
            <person name="Fernandez G.E."/>
            <person name="Lomsadze A."/>
            <person name="Armour M."/>
            <person name="Olukolu B."/>
            <person name="Poorten T."/>
            <person name="Britton C."/>
            <person name="Davik J."/>
            <person name="Ashrafi H."/>
            <person name="Aiden E.L."/>
            <person name="Borodovsky M."/>
            <person name="Worthington M."/>
        </authorList>
    </citation>
    <scope>NUCLEOTIDE SEQUENCE [LARGE SCALE GENOMIC DNA]</scope>
    <source>
        <strain evidence="8">PI 553951</strain>
    </source>
</reference>
<dbReference type="SUPFAM" id="SSF101936">
    <property type="entry name" value="DNA-binding pseudobarrel domain"/>
    <property type="match status" value="1"/>
</dbReference>
<keyword evidence="3" id="KW-0238">DNA-binding</keyword>
<dbReference type="PANTHER" id="PTHR31391">
    <property type="entry name" value="B3 DOMAIN-CONTAINING PROTEIN OS11G0197600-RELATED"/>
    <property type="match status" value="1"/>
</dbReference>
<proteinExistence type="predicted"/>
<dbReference type="SMART" id="SM01019">
    <property type="entry name" value="B3"/>
    <property type="match status" value="1"/>
</dbReference>
<dbReference type="GO" id="GO:0003677">
    <property type="term" value="F:DNA binding"/>
    <property type="evidence" value="ECO:0007669"/>
    <property type="project" value="UniProtKB-KW"/>
</dbReference>
<evidence type="ECO:0000256" key="3">
    <source>
        <dbReference type="ARBA" id="ARBA00023125"/>
    </source>
</evidence>
<dbReference type="Pfam" id="PF02362">
    <property type="entry name" value="B3"/>
    <property type="match status" value="1"/>
</dbReference>
<comment type="caution">
    <text evidence="8">The sequence shown here is derived from an EMBL/GenBank/DDBJ whole genome shotgun (WGS) entry which is preliminary data.</text>
</comment>
<evidence type="ECO:0000256" key="1">
    <source>
        <dbReference type="ARBA" id="ARBA00004123"/>
    </source>
</evidence>
<feature type="domain" description="TF-B3" evidence="7">
    <location>
        <begin position="150"/>
        <end position="242"/>
    </location>
</feature>
<dbReference type="InterPro" id="IPR015300">
    <property type="entry name" value="DNA-bd_pseudobarrel_sf"/>
</dbReference>
<dbReference type="CDD" id="cd10017">
    <property type="entry name" value="B3_DNA"/>
    <property type="match status" value="1"/>
</dbReference>
<name>A0AAW1XZH7_RUBAR</name>
<dbReference type="AlphaFoldDB" id="A0AAW1XZH7"/>
<dbReference type="InterPro" id="IPR003340">
    <property type="entry name" value="B3_DNA-bd"/>
</dbReference>
<sequence>MSELWNWVRSRSFSRGVRRWMNGSQLLWKTLENNRPNLREFGFSHRIVNLKHARNASFLPVIRAQSSPVSKDQREPLEKTKENWFMPWKWSSPLSPIPNTKRKIVAGGDPQSHEGYKCKKTKPNYHEKPTVRNQIQGILANLEAECPFFLKCMIPSDVVKNKSSLTLPKQFCQAHLPIHDTTITLEHESGKQYEVKFLAKYRRLSGGWRSFCNESKLLKGDLLVFQWVRPLMKFKVYKVEADTLIEVDASFILLTLSLSTATLLALYQPELLKCEFDVCQGNIQKTSLTLDANLEDDQSESDNDQELSSKSTL</sequence>